<gene>
    <name evidence="2" type="ORF">BD809_11261</name>
</gene>
<dbReference type="EMBL" id="VNHU01000012">
    <property type="protein sequence ID" value="TYP70469.1"/>
    <property type="molecule type" value="Genomic_DNA"/>
</dbReference>
<dbReference type="Proteomes" id="UP000324376">
    <property type="component" value="Unassembled WGS sequence"/>
</dbReference>
<evidence type="ECO:0000313" key="3">
    <source>
        <dbReference type="Proteomes" id="UP000324376"/>
    </source>
</evidence>
<feature type="chain" id="PRO_5024286913" evidence="1">
    <location>
        <begin position="20"/>
        <end position="226"/>
    </location>
</feature>
<proteinExistence type="predicted"/>
<feature type="signal peptide" evidence="1">
    <location>
        <begin position="1"/>
        <end position="19"/>
    </location>
</feature>
<dbReference type="InterPro" id="IPR011652">
    <property type="entry name" value="MORN_2"/>
</dbReference>
<dbReference type="PANTHER" id="PTHR33706">
    <property type="entry name" value="MORN VARIANT REPEAT PROTEIN"/>
    <property type="match status" value="1"/>
</dbReference>
<dbReference type="OrthoDB" id="9785122at2"/>
<keyword evidence="1" id="KW-0732">Signal</keyword>
<organism evidence="2 3">
    <name type="scientific">Aquimarina intermedia</name>
    <dbReference type="NCBI Taxonomy" id="350814"/>
    <lineage>
        <taxon>Bacteria</taxon>
        <taxon>Pseudomonadati</taxon>
        <taxon>Bacteroidota</taxon>
        <taxon>Flavobacteriia</taxon>
        <taxon>Flavobacteriales</taxon>
        <taxon>Flavobacteriaceae</taxon>
        <taxon>Aquimarina</taxon>
    </lineage>
</organism>
<evidence type="ECO:0000256" key="1">
    <source>
        <dbReference type="SAM" id="SignalP"/>
    </source>
</evidence>
<name>A0A5S5BTX4_9FLAO</name>
<dbReference type="Gene3D" id="3.90.930.1">
    <property type="match status" value="1"/>
</dbReference>
<keyword evidence="3" id="KW-1185">Reference proteome</keyword>
<comment type="caution">
    <text evidence="2">The sequence shown here is derived from an EMBL/GenBank/DDBJ whole genome shotgun (WGS) entry which is preliminary data.</text>
</comment>
<reference evidence="2 3" key="1">
    <citation type="submission" date="2019-07" db="EMBL/GenBank/DDBJ databases">
        <title>Genomic Encyclopedia of Archaeal and Bacterial Type Strains, Phase II (KMG-II): from individual species to whole genera.</title>
        <authorList>
            <person name="Goeker M."/>
        </authorList>
    </citation>
    <scope>NUCLEOTIDE SEQUENCE [LARGE SCALE GENOMIC DNA]</scope>
    <source>
        <strain evidence="2 3">DSM 17527</strain>
    </source>
</reference>
<dbReference type="Gene3D" id="2.20.110.10">
    <property type="entry name" value="Histone H3 K4-specific methyltransferase SET7/9 N-terminal domain"/>
    <property type="match status" value="1"/>
</dbReference>
<sequence length="226" mass="26744">MKYYFIFSFLLMTSATSIAQSYNLYDADGKRHGKWQKAYENSKQLRYEGNFEHGKEIGEFKFYKPSSGNTPTAIKVFSKKTDTVHISYFSQKGRLMSKGTLLNKKRVGRWEYYHNNSDKLMMTEFYKNDKVDGEQLTYFPNGQLTERVTYVNGKREGRRFIYSEQGALIKEFTYENDQLHGLTKYYDPEGILLIEGSYKYDRKDGIWNYYKDGKLTEQKTFPLRAK</sequence>
<dbReference type="SUPFAM" id="SSF82185">
    <property type="entry name" value="Histone H3 K4-specific methyltransferase SET7/9 N-terminal domain"/>
    <property type="match status" value="2"/>
</dbReference>
<accession>A0A5S5BTX4</accession>
<dbReference type="Pfam" id="PF07661">
    <property type="entry name" value="MORN_2"/>
    <property type="match status" value="2"/>
</dbReference>
<dbReference type="AlphaFoldDB" id="A0A5S5BTX4"/>
<evidence type="ECO:0000313" key="2">
    <source>
        <dbReference type="EMBL" id="TYP70469.1"/>
    </source>
</evidence>
<protein>
    <submittedName>
        <fullName evidence="2">MORN repeat protein</fullName>
    </submittedName>
</protein>
<dbReference type="RefSeq" id="WP_148783690.1">
    <property type="nucleotide sequence ID" value="NZ_VNHU01000012.1"/>
</dbReference>
<dbReference type="PANTHER" id="PTHR33706:SF1">
    <property type="entry name" value="TPR REPEAT PROTEIN"/>
    <property type="match status" value="1"/>
</dbReference>